<sequence length="65" mass="7661">MVKQVIQRWVAFRYGGLSEHLKPPLGFIRWSKPSLAKRAVYTVRYTVWQLEEWVYQRYGGGGCRG</sequence>
<evidence type="ECO:0000313" key="1">
    <source>
        <dbReference type="EMBL" id="GAF83360.1"/>
    </source>
</evidence>
<dbReference type="AlphaFoldDB" id="X0U4E8"/>
<organism evidence="1">
    <name type="scientific">marine sediment metagenome</name>
    <dbReference type="NCBI Taxonomy" id="412755"/>
    <lineage>
        <taxon>unclassified sequences</taxon>
        <taxon>metagenomes</taxon>
        <taxon>ecological metagenomes</taxon>
    </lineage>
</organism>
<dbReference type="EMBL" id="BARS01004784">
    <property type="protein sequence ID" value="GAF83360.1"/>
    <property type="molecule type" value="Genomic_DNA"/>
</dbReference>
<name>X0U4E8_9ZZZZ</name>
<protein>
    <submittedName>
        <fullName evidence="1">Uncharacterized protein</fullName>
    </submittedName>
</protein>
<gene>
    <name evidence="1" type="ORF">S01H1_09352</name>
</gene>
<reference evidence="1" key="1">
    <citation type="journal article" date="2014" name="Front. Microbiol.">
        <title>High frequency of phylogenetically diverse reductive dehalogenase-homologous genes in deep subseafloor sedimentary metagenomes.</title>
        <authorList>
            <person name="Kawai M."/>
            <person name="Futagami T."/>
            <person name="Toyoda A."/>
            <person name="Takaki Y."/>
            <person name="Nishi S."/>
            <person name="Hori S."/>
            <person name="Arai W."/>
            <person name="Tsubouchi T."/>
            <person name="Morono Y."/>
            <person name="Uchiyama I."/>
            <person name="Ito T."/>
            <person name="Fujiyama A."/>
            <person name="Inagaki F."/>
            <person name="Takami H."/>
        </authorList>
    </citation>
    <scope>NUCLEOTIDE SEQUENCE</scope>
    <source>
        <strain evidence="1">Expedition CK06-06</strain>
    </source>
</reference>
<comment type="caution">
    <text evidence="1">The sequence shown here is derived from an EMBL/GenBank/DDBJ whole genome shotgun (WGS) entry which is preliminary data.</text>
</comment>
<accession>X0U4E8</accession>
<proteinExistence type="predicted"/>